<dbReference type="EC" id="3.2.1.23" evidence="3 6"/>
<keyword evidence="14" id="KW-1185">Reference proteome</keyword>
<evidence type="ECO:0000313" key="14">
    <source>
        <dbReference type="Proteomes" id="UP000276128"/>
    </source>
</evidence>
<dbReference type="InterPro" id="IPR017853">
    <property type="entry name" value="GH"/>
</dbReference>
<sequence length="677" mass="77748">MINDKLPKIWYGGDYNPEQWDEAFWSEDVRMFKLAGINVATLNVFSWALNQPDENTYNFEWLDEQMDRLYRNGIYICLATSTGAHPAWMAKRHPDVLRVDFYGRKRAFGGRHNSCPNSPAYRKYSSRMADKLAERYKDHPGLLIWHVSNEYGGYCYCESCAESFRRWLQSRYGSLDKLNKAWNTRFWGHTFYDWDEIVPPNDLSEEREGNRTYFQGISLDYRRFQSASLLECYKLEHDQIKKHTPTIPVTTNLMGTYPELDYFAWAKEMDVVSWDNYPRLNTPVSYTAMVHDLMRGLKSGQPFILMEQTPSQQNWQPYNSLKRPGVMRLWSYQAVARGADTVMFFQLRRSIGACEKYHGAVIEHVGHEHTRVFRECAELGIELEQLSDKLLDSRVESKVAIMFDWENRWAVELSSGPTVSLNYVDEVHKYYDALYQLNIQADMICVEEELSKYDVVIAPVLYMIKPGFAEKMEAFVRGGGTFITTFFSGIVNEHDLVTLGGYPGKLRSLLGIWAEEIDALYPDQKNEIVLTQPWGSLHGTYACQILCDLIHSEGAEIKAVYGSDFYKGMPAITVNRFGSGEAWYVATSPDSAFLAGFMSNICESKGIKPLLPYQKGVEVSKRIKEDISYYFVLNHNQEPTEVGLGNEQFINELSGEVVENTVIVPANGVSILSNKKS</sequence>
<keyword evidence="5 6" id="KW-0326">Glycosidase</keyword>
<gene>
    <name evidence="13" type="ORF">EJQ19_18360</name>
</gene>
<dbReference type="GO" id="GO:0004565">
    <property type="term" value="F:beta-galactosidase activity"/>
    <property type="evidence" value="ECO:0007669"/>
    <property type="project" value="UniProtKB-EC"/>
</dbReference>
<evidence type="ECO:0000256" key="9">
    <source>
        <dbReference type="PIRSR" id="PIRSR001084-3"/>
    </source>
</evidence>
<dbReference type="Gene3D" id="3.20.20.80">
    <property type="entry name" value="Glycosidases"/>
    <property type="match status" value="1"/>
</dbReference>
<evidence type="ECO:0000256" key="4">
    <source>
        <dbReference type="ARBA" id="ARBA00022801"/>
    </source>
</evidence>
<protein>
    <recommendedName>
        <fullName evidence="3 6">Beta-galactosidase</fullName>
        <shortName evidence="6">Beta-gal</shortName>
        <ecNumber evidence="3 6">3.2.1.23</ecNumber>
    </recommendedName>
</protein>
<dbReference type="InterPro" id="IPR013529">
    <property type="entry name" value="Glyco_hydro_42_N"/>
</dbReference>
<evidence type="ECO:0000256" key="1">
    <source>
        <dbReference type="ARBA" id="ARBA00001412"/>
    </source>
</evidence>
<keyword evidence="9" id="KW-0862">Zinc</keyword>
<evidence type="ECO:0000313" key="13">
    <source>
        <dbReference type="EMBL" id="RTE08383.1"/>
    </source>
</evidence>
<dbReference type="Gene3D" id="2.60.40.1180">
    <property type="entry name" value="Golgi alpha-mannosidase II"/>
    <property type="match status" value="1"/>
</dbReference>
<dbReference type="RefSeq" id="WP_126142684.1">
    <property type="nucleotide sequence ID" value="NZ_RXHU01000054.1"/>
</dbReference>
<dbReference type="SUPFAM" id="SSF51445">
    <property type="entry name" value="(Trans)glycosidases"/>
    <property type="match status" value="1"/>
</dbReference>
<feature type="domain" description="Glycoside hydrolase family 42 N-terminal" evidence="10">
    <location>
        <begin position="14"/>
        <end position="386"/>
    </location>
</feature>
<feature type="active site" description="Nucleophile" evidence="7">
    <location>
        <position position="307"/>
    </location>
</feature>
<evidence type="ECO:0000259" key="12">
    <source>
        <dbReference type="Pfam" id="PF08533"/>
    </source>
</evidence>
<evidence type="ECO:0000256" key="7">
    <source>
        <dbReference type="PIRSR" id="PIRSR001084-1"/>
    </source>
</evidence>
<name>A0A3S0CTL3_9BACL</name>
<evidence type="ECO:0000259" key="10">
    <source>
        <dbReference type="Pfam" id="PF02449"/>
    </source>
</evidence>
<evidence type="ECO:0000256" key="5">
    <source>
        <dbReference type="ARBA" id="ARBA00023295"/>
    </source>
</evidence>
<dbReference type="OrthoDB" id="9800974at2"/>
<comment type="caution">
    <text evidence="13">The sequence shown here is derived from an EMBL/GenBank/DDBJ whole genome shotgun (WGS) entry which is preliminary data.</text>
</comment>
<dbReference type="SUPFAM" id="SSF52317">
    <property type="entry name" value="Class I glutamine amidotransferase-like"/>
    <property type="match status" value="1"/>
</dbReference>
<feature type="binding site" evidence="9">
    <location>
        <position position="160"/>
    </location>
    <ligand>
        <name>Zn(2+)</name>
        <dbReference type="ChEBI" id="CHEBI:29105"/>
    </ligand>
</feature>
<dbReference type="InterPro" id="IPR003476">
    <property type="entry name" value="Glyco_hydro_42"/>
</dbReference>
<feature type="binding site" evidence="9">
    <location>
        <position position="155"/>
    </location>
    <ligand>
        <name>Zn(2+)</name>
        <dbReference type="ChEBI" id="CHEBI:29105"/>
    </ligand>
</feature>
<dbReference type="PIRSF" id="PIRSF001084">
    <property type="entry name" value="B-galactosidase"/>
    <property type="match status" value="1"/>
</dbReference>
<feature type="binding site" evidence="8">
    <location>
        <position position="111"/>
    </location>
    <ligand>
        <name>substrate</name>
    </ligand>
</feature>
<feature type="active site" description="Proton donor" evidence="7">
    <location>
        <position position="150"/>
    </location>
</feature>
<dbReference type="EMBL" id="RXHU01000054">
    <property type="protein sequence ID" value="RTE08383.1"/>
    <property type="molecule type" value="Genomic_DNA"/>
</dbReference>
<evidence type="ECO:0000259" key="11">
    <source>
        <dbReference type="Pfam" id="PF08532"/>
    </source>
</evidence>
<comment type="similarity">
    <text evidence="2 6">Belongs to the glycosyl hydrolase 42 family.</text>
</comment>
<dbReference type="Pfam" id="PF08533">
    <property type="entry name" value="Glyco_hydro_42C"/>
    <property type="match status" value="1"/>
</dbReference>
<dbReference type="PANTHER" id="PTHR36447:SF1">
    <property type="entry name" value="BETA-GALACTOSIDASE GANA"/>
    <property type="match status" value="1"/>
</dbReference>
<accession>A0A3S0CTL3</accession>
<evidence type="ECO:0000256" key="6">
    <source>
        <dbReference type="PIRNR" id="PIRNR001084"/>
    </source>
</evidence>
<dbReference type="InterPro" id="IPR013780">
    <property type="entry name" value="Glyco_hydro_b"/>
</dbReference>
<dbReference type="GO" id="GO:0009341">
    <property type="term" value="C:beta-galactosidase complex"/>
    <property type="evidence" value="ECO:0007669"/>
    <property type="project" value="InterPro"/>
</dbReference>
<dbReference type="AlphaFoldDB" id="A0A3S0CTL3"/>
<dbReference type="GO" id="GO:0046872">
    <property type="term" value="F:metal ion binding"/>
    <property type="evidence" value="ECO:0007669"/>
    <property type="project" value="UniProtKB-KW"/>
</dbReference>
<dbReference type="Pfam" id="PF08532">
    <property type="entry name" value="Glyco_hydro_42M"/>
    <property type="match status" value="1"/>
</dbReference>
<organism evidence="13 14">
    <name type="scientific">Paenibacillus whitsoniae</name>
    <dbReference type="NCBI Taxonomy" id="2496558"/>
    <lineage>
        <taxon>Bacteria</taxon>
        <taxon>Bacillati</taxon>
        <taxon>Bacillota</taxon>
        <taxon>Bacilli</taxon>
        <taxon>Bacillales</taxon>
        <taxon>Paenibacillaceae</taxon>
        <taxon>Paenibacillus</taxon>
    </lineage>
</organism>
<dbReference type="Pfam" id="PF02449">
    <property type="entry name" value="Glyco_hydro_42"/>
    <property type="match status" value="1"/>
</dbReference>
<evidence type="ECO:0000256" key="8">
    <source>
        <dbReference type="PIRSR" id="PIRSR001084-2"/>
    </source>
</evidence>
<evidence type="ECO:0000256" key="2">
    <source>
        <dbReference type="ARBA" id="ARBA00005940"/>
    </source>
</evidence>
<feature type="domain" description="Beta-galactosidase C-terminal" evidence="12">
    <location>
        <begin position="616"/>
        <end position="674"/>
    </location>
</feature>
<feature type="binding site" evidence="8">
    <location>
        <position position="315"/>
    </location>
    <ligand>
        <name>substrate</name>
    </ligand>
</feature>
<dbReference type="InterPro" id="IPR013739">
    <property type="entry name" value="Beta_galactosidase_C"/>
</dbReference>
<dbReference type="Proteomes" id="UP000276128">
    <property type="component" value="Unassembled WGS sequence"/>
</dbReference>
<reference evidence="13 14" key="1">
    <citation type="submission" date="2018-12" db="EMBL/GenBank/DDBJ databases">
        <title>Bacillus ochoae sp. nov., Paenibacillus whitsoniae sp. nov., Paenibacillus spiritus sp. nov. Isolated from the Mars Exploration Rover during spacecraft assembly.</title>
        <authorList>
            <person name="Seuylemezian A."/>
            <person name="Vaishampayan P."/>
        </authorList>
    </citation>
    <scope>NUCLEOTIDE SEQUENCE [LARGE SCALE GENOMIC DNA]</scope>
    <source>
        <strain evidence="13 14">MER 54</strain>
    </source>
</reference>
<feature type="domain" description="Beta-galactosidase trimerisation" evidence="11">
    <location>
        <begin position="398"/>
        <end position="607"/>
    </location>
</feature>
<dbReference type="CDD" id="cd03143">
    <property type="entry name" value="A4_beta-galactosidase_middle_domain"/>
    <property type="match status" value="1"/>
</dbReference>
<feature type="binding site" evidence="9">
    <location>
        <position position="157"/>
    </location>
    <ligand>
        <name>Zn(2+)</name>
        <dbReference type="ChEBI" id="CHEBI:29105"/>
    </ligand>
</feature>
<proteinExistence type="inferred from homology"/>
<feature type="binding site" evidence="9">
    <location>
        <position position="115"/>
    </location>
    <ligand>
        <name>Zn(2+)</name>
        <dbReference type="ChEBI" id="CHEBI:29105"/>
    </ligand>
</feature>
<dbReference type="GO" id="GO:0006012">
    <property type="term" value="P:galactose metabolic process"/>
    <property type="evidence" value="ECO:0007669"/>
    <property type="project" value="InterPro"/>
</dbReference>
<dbReference type="Gene3D" id="3.40.50.880">
    <property type="match status" value="1"/>
</dbReference>
<feature type="binding site" evidence="8">
    <location>
        <position position="149"/>
    </location>
    <ligand>
        <name>substrate</name>
    </ligand>
</feature>
<dbReference type="InterPro" id="IPR013738">
    <property type="entry name" value="Beta_galactosidase_Trimer"/>
</dbReference>
<keyword evidence="9" id="KW-0479">Metal-binding</keyword>
<comment type="catalytic activity">
    <reaction evidence="1 6">
        <text>Hydrolysis of terminal non-reducing beta-D-galactose residues in beta-D-galactosides.</text>
        <dbReference type="EC" id="3.2.1.23"/>
    </reaction>
</comment>
<dbReference type="InterPro" id="IPR029062">
    <property type="entry name" value="Class_I_gatase-like"/>
</dbReference>
<evidence type="ECO:0000256" key="3">
    <source>
        <dbReference type="ARBA" id="ARBA00012756"/>
    </source>
</evidence>
<keyword evidence="4 6" id="KW-0378">Hydrolase</keyword>
<dbReference type="PANTHER" id="PTHR36447">
    <property type="entry name" value="BETA-GALACTOSIDASE GANA"/>
    <property type="match status" value="1"/>
</dbReference>